<dbReference type="InParanoid" id="A0A177C0E6"/>
<keyword evidence="2" id="KW-1185">Reference proteome</keyword>
<dbReference type="GeneID" id="28762874"/>
<protein>
    <submittedName>
        <fullName evidence="1">Uncharacterized protein</fullName>
    </submittedName>
</protein>
<evidence type="ECO:0000313" key="2">
    <source>
        <dbReference type="Proteomes" id="UP000077069"/>
    </source>
</evidence>
<organism evidence="1 2">
    <name type="scientific">Paraphaeosphaeria sporulosa</name>
    <dbReference type="NCBI Taxonomy" id="1460663"/>
    <lineage>
        <taxon>Eukaryota</taxon>
        <taxon>Fungi</taxon>
        <taxon>Dikarya</taxon>
        <taxon>Ascomycota</taxon>
        <taxon>Pezizomycotina</taxon>
        <taxon>Dothideomycetes</taxon>
        <taxon>Pleosporomycetidae</taxon>
        <taxon>Pleosporales</taxon>
        <taxon>Massarineae</taxon>
        <taxon>Didymosphaeriaceae</taxon>
        <taxon>Paraphaeosphaeria</taxon>
    </lineage>
</organism>
<dbReference type="EMBL" id="KV441559">
    <property type="protein sequence ID" value="OAG00278.1"/>
    <property type="molecule type" value="Genomic_DNA"/>
</dbReference>
<dbReference type="Proteomes" id="UP000077069">
    <property type="component" value="Unassembled WGS sequence"/>
</dbReference>
<evidence type="ECO:0000313" key="1">
    <source>
        <dbReference type="EMBL" id="OAG00278.1"/>
    </source>
</evidence>
<gene>
    <name evidence="1" type="ORF">CC84DRAFT_1168394</name>
</gene>
<name>A0A177C0E6_9PLEO</name>
<sequence>MPPSQFRPLLHPPPPRLLPTLGLLQHRMVPSASASVSAAYSSTPLAPPVLFLEAVPPP</sequence>
<proteinExistence type="predicted"/>
<accession>A0A177C0E6</accession>
<reference evidence="1 2" key="1">
    <citation type="submission" date="2016-05" db="EMBL/GenBank/DDBJ databases">
        <title>Comparative analysis of secretome profiles of manganese(II)-oxidizing ascomycete fungi.</title>
        <authorList>
            <consortium name="DOE Joint Genome Institute"/>
            <person name="Zeiner C.A."/>
            <person name="Purvine S.O."/>
            <person name="Zink E.M."/>
            <person name="Wu S."/>
            <person name="Pasa-Tolic L."/>
            <person name="Chaput D.L."/>
            <person name="Haridas S."/>
            <person name="Grigoriev I.V."/>
            <person name="Santelli C.M."/>
            <person name="Hansel C.M."/>
        </authorList>
    </citation>
    <scope>NUCLEOTIDE SEQUENCE [LARGE SCALE GENOMIC DNA]</scope>
    <source>
        <strain evidence="1 2">AP3s5-JAC2a</strain>
    </source>
</reference>
<dbReference type="RefSeq" id="XP_018030643.1">
    <property type="nucleotide sequence ID" value="XM_018179388.1"/>
</dbReference>
<dbReference type="AlphaFoldDB" id="A0A177C0E6"/>